<reference evidence="1" key="1">
    <citation type="submission" date="2020-08" db="EMBL/GenBank/DDBJ databases">
        <authorList>
            <person name="Cejkova D."/>
            <person name="Kubasova T."/>
            <person name="Jahodarova E."/>
            <person name="Rychlik I."/>
        </authorList>
    </citation>
    <scope>NUCLEOTIDE SEQUENCE</scope>
    <source>
        <strain evidence="1">An559</strain>
    </source>
</reference>
<dbReference type="PANTHER" id="PTHR33221">
    <property type="entry name" value="WINGED HELIX-TURN-HELIX TRANSCRIPTIONAL REGULATOR, RRF2 FAMILY"/>
    <property type="match status" value="1"/>
</dbReference>
<dbReference type="InterPro" id="IPR000944">
    <property type="entry name" value="Tscrpt_reg_Rrf2"/>
</dbReference>
<dbReference type="Pfam" id="PF02082">
    <property type="entry name" value="Rrf2"/>
    <property type="match status" value="1"/>
</dbReference>
<sequence length="130" mass="14508">MHITLESDYAVRIVVYLAKWGCRCDANTIAQNTGVTLRFALKILRNLVSGGMVRSFKGTQGGYELNRSPEDITLRDILELVEGKYVFSRCLESGDCTRPENTCCKVQRVFSDISKTVQEKLAAVTIADLL</sequence>
<proteinExistence type="predicted"/>
<dbReference type="Gene3D" id="1.10.10.10">
    <property type="entry name" value="Winged helix-like DNA-binding domain superfamily/Winged helix DNA-binding domain"/>
    <property type="match status" value="1"/>
</dbReference>
<comment type="caution">
    <text evidence="1">The sequence shown here is derived from an EMBL/GenBank/DDBJ whole genome shotgun (WGS) entry which is preliminary data.</text>
</comment>
<dbReference type="PROSITE" id="PS51197">
    <property type="entry name" value="HTH_RRF2_2"/>
    <property type="match status" value="1"/>
</dbReference>
<dbReference type="GO" id="GO:0005829">
    <property type="term" value="C:cytosol"/>
    <property type="evidence" value="ECO:0007669"/>
    <property type="project" value="TreeGrafter"/>
</dbReference>
<dbReference type="AlphaFoldDB" id="A0A938X6I1"/>
<evidence type="ECO:0000313" key="2">
    <source>
        <dbReference type="Proteomes" id="UP000774750"/>
    </source>
</evidence>
<name>A0A938X6I1_9FIRM</name>
<evidence type="ECO:0000313" key="1">
    <source>
        <dbReference type="EMBL" id="MBM6920010.1"/>
    </source>
</evidence>
<gene>
    <name evidence="1" type="ORF">H6A12_02390</name>
</gene>
<dbReference type="NCBIfam" id="TIGR00738">
    <property type="entry name" value="rrf2_super"/>
    <property type="match status" value="1"/>
</dbReference>
<dbReference type="InterPro" id="IPR036388">
    <property type="entry name" value="WH-like_DNA-bd_sf"/>
</dbReference>
<dbReference type="GO" id="GO:0003700">
    <property type="term" value="F:DNA-binding transcription factor activity"/>
    <property type="evidence" value="ECO:0007669"/>
    <property type="project" value="TreeGrafter"/>
</dbReference>
<accession>A0A938X6I1</accession>
<dbReference type="SUPFAM" id="SSF46785">
    <property type="entry name" value="Winged helix' DNA-binding domain"/>
    <property type="match status" value="1"/>
</dbReference>
<dbReference type="Proteomes" id="UP000774750">
    <property type="component" value="Unassembled WGS sequence"/>
</dbReference>
<reference evidence="1" key="2">
    <citation type="journal article" date="2021" name="Sci. Rep.">
        <title>The distribution of antibiotic resistance genes in chicken gut microbiota commensals.</title>
        <authorList>
            <person name="Juricova H."/>
            <person name="Matiasovicova J."/>
            <person name="Kubasova T."/>
            <person name="Cejkova D."/>
            <person name="Rychlik I."/>
        </authorList>
    </citation>
    <scope>NUCLEOTIDE SEQUENCE</scope>
    <source>
        <strain evidence="1">An559</strain>
    </source>
</reference>
<dbReference type="InterPro" id="IPR036390">
    <property type="entry name" value="WH_DNA-bd_sf"/>
</dbReference>
<protein>
    <submittedName>
        <fullName evidence="1">Rrf2 family transcriptional regulator</fullName>
    </submittedName>
</protein>
<organism evidence="1 2">
    <name type="scientific">Merdimmobilis hominis</name>
    <dbReference type="NCBI Taxonomy" id="2897707"/>
    <lineage>
        <taxon>Bacteria</taxon>
        <taxon>Bacillati</taxon>
        <taxon>Bacillota</taxon>
        <taxon>Clostridia</taxon>
        <taxon>Eubacteriales</taxon>
        <taxon>Oscillospiraceae</taxon>
        <taxon>Merdimmobilis</taxon>
    </lineage>
</organism>
<keyword evidence="2" id="KW-1185">Reference proteome</keyword>
<dbReference type="PANTHER" id="PTHR33221:SF2">
    <property type="entry name" value="TRANSCRIPTIONAL REGULATOR"/>
    <property type="match status" value="1"/>
</dbReference>
<dbReference type="EMBL" id="JACJKY010000003">
    <property type="protein sequence ID" value="MBM6920010.1"/>
    <property type="molecule type" value="Genomic_DNA"/>
</dbReference>
<dbReference type="RefSeq" id="WP_204444392.1">
    <property type="nucleotide sequence ID" value="NZ_JACJKY010000003.1"/>
</dbReference>